<dbReference type="Pfam" id="PF02567">
    <property type="entry name" value="PhzC-PhzF"/>
    <property type="match status" value="1"/>
</dbReference>
<organism evidence="1 2">
    <name type="scientific">Nostoc linckia z8</name>
    <dbReference type="NCBI Taxonomy" id="1628746"/>
    <lineage>
        <taxon>Bacteria</taxon>
        <taxon>Bacillati</taxon>
        <taxon>Cyanobacteriota</taxon>
        <taxon>Cyanophyceae</taxon>
        <taxon>Nostocales</taxon>
        <taxon>Nostocaceae</taxon>
        <taxon>Nostoc</taxon>
    </lineage>
</organism>
<evidence type="ECO:0008006" key="3">
    <source>
        <dbReference type="Google" id="ProtNLM"/>
    </source>
</evidence>
<dbReference type="RefSeq" id="WP_099070574.1">
    <property type="nucleotide sequence ID" value="NZ_LAHD01000076.1"/>
</dbReference>
<gene>
    <name evidence="1" type="ORF">VF08_23025</name>
</gene>
<comment type="caution">
    <text evidence="1">The sequence shown here is derived from an EMBL/GenBank/DDBJ whole genome shotgun (WGS) entry which is preliminary data.</text>
</comment>
<dbReference type="InterPro" id="IPR003719">
    <property type="entry name" value="Phenazine_PhzF-like"/>
</dbReference>
<accession>A0A9Q5Z9E1</accession>
<dbReference type="SUPFAM" id="SSF54506">
    <property type="entry name" value="Diaminopimelate epimerase-like"/>
    <property type="match status" value="1"/>
</dbReference>
<evidence type="ECO:0000313" key="1">
    <source>
        <dbReference type="EMBL" id="PHK01021.1"/>
    </source>
</evidence>
<proteinExistence type="predicted"/>
<dbReference type="PANTHER" id="PTHR13774">
    <property type="entry name" value="PHENAZINE BIOSYNTHESIS PROTEIN"/>
    <property type="match status" value="1"/>
</dbReference>
<reference evidence="1 2" key="1">
    <citation type="submission" date="2015-02" db="EMBL/GenBank/DDBJ databases">
        <title>Nostoc linckia genome annotation.</title>
        <authorList>
            <person name="Zhou Z."/>
        </authorList>
    </citation>
    <scope>NUCLEOTIDE SEQUENCE [LARGE SCALE GENOMIC DNA]</scope>
    <source>
        <strain evidence="2">z8</strain>
    </source>
</reference>
<dbReference type="GeneID" id="57097984"/>
<sequence>MEAIEVRVFTTRIDQGNPAAVIMNFSDSEDEMQALATILNYPVTVFVQLSSKSEQVDVSLRYFTPQMEIPACGHGTLGAAHYLLSDFHTKQLTVKTGKGECLTVERSDNSLLLLKLQDFRLLNIDFNLQEICSLLGITDKSFIDIDYPCCVASIGSPKLLFPVKDIQVLFNLELQFSKITEWSKQNKVNGIYVYTKETLELNSNFHARSFNPMTGANEDAATGVAAAALAAAVANFKQSQHDFIIEQGDIINRPSRLYISTKPLITLGGFAVTVGSIFT</sequence>
<dbReference type="GO" id="GO:0005737">
    <property type="term" value="C:cytoplasm"/>
    <property type="evidence" value="ECO:0007669"/>
    <property type="project" value="TreeGrafter"/>
</dbReference>
<dbReference type="Proteomes" id="UP000222310">
    <property type="component" value="Unassembled WGS sequence"/>
</dbReference>
<dbReference type="Gene3D" id="3.10.310.10">
    <property type="entry name" value="Diaminopimelate Epimerase, Chain A, domain 1"/>
    <property type="match status" value="2"/>
</dbReference>
<dbReference type="PIRSF" id="PIRSF016184">
    <property type="entry name" value="PhzC_PhzF"/>
    <property type="match status" value="1"/>
</dbReference>
<evidence type="ECO:0000313" key="2">
    <source>
        <dbReference type="Proteomes" id="UP000222310"/>
    </source>
</evidence>
<dbReference type="GO" id="GO:0016853">
    <property type="term" value="F:isomerase activity"/>
    <property type="evidence" value="ECO:0007669"/>
    <property type="project" value="TreeGrafter"/>
</dbReference>
<name>A0A9Q5Z9E1_NOSLI</name>
<dbReference type="AlphaFoldDB" id="A0A9Q5Z9E1"/>
<dbReference type="NCBIfam" id="TIGR00654">
    <property type="entry name" value="PhzF_family"/>
    <property type="match status" value="1"/>
</dbReference>
<dbReference type="EMBL" id="LAHD01000076">
    <property type="protein sequence ID" value="PHK01021.1"/>
    <property type="molecule type" value="Genomic_DNA"/>
</dbReference>
<protein>
    <recommendedName>
        <fullName evidence="3">PhzF family phenazine biosynthesis protein</fullName>
    </recommendedName>
</protein>